<evidence type="ECO:0000256" key="2">
    <source>
        <dbReference type="SAM" id="MobiDB-lite"/>
    </source>
</evidence>
<organism evidence="3 4">
    <name type="scientific">Tetradesmus obliquus</name>
    <name type="common">Green alga</name>
    <name type="synonym">Acutodesmus obliquus</name>
    <dbReference type="NCBI Taxonomy" id="3088"/>
    <lineage>
        <taxon>Eukaryota</taxon>
        <taxon>Viridiplantae</taxon>
        <taxon>Chlorophyta</taxon>
        <taxon>core chlorophytes</taxon>
        <taxon>Chlorophyceae</taxon>
        <taxon>CS clade</taxon>
        <taxon>Sphaeropleales</taxon>
        <taxon>Scenedesmaceae</taxon>
        <taxon>Tetradesmus</taxon>
    </lineage>
</organism>
<feature type="compositionally biased region" description="Polar residues" evidence="2">
    <location>
        <begin position="173"/>
        <end position="182"/>
    </location>
</feature>
<protein>
    <recommendedName>
        <fullName evidence="5">BZIP domain-containing protein</fullName>
    </recommendedName>
</protein>
<feature type="coiled-coil region" evidence="1">
    <location>
        <begin position="232"/>
        <end position="277"/>
    </location>
</feature>
<sequence length="379" mass="41379">MQSPVLDPCLASSEDLGFLDLFDETAGAPGKSMDLEICLDHLGGYQPASRPDRDQLLRAALRSHPEYTVHEAGAHAHAGLDDPLQQVDNNAAAVSQPSAAAAAVAVKPEPATAAAPAATSFQQEQQQPQQSASKSSRQKTSIKKQDLLDSESDGEATQGGRGTSKRRRRIRNAKQQELNRLAQQRYRERKKQKYCNLQGTVDELSVRLSQLNTLEAANSELAQRNGQLEGVVKQQQVQLQQQQDTISKQAQQLQTQAQQLAHQAQQLQSQVLHIEQQDRQLAELKGRTAGGSSSSQQQQPADADQLNDQLALAVRAVLTGVSSMTSMLPAKDAQQMQQVVTTLPDSILQQIRSCCREVALHLKKTDVKEMPHAVQVPCC</sequence>
<keyword evidence="1" id="KW-0175">Coiled coil</keyword>
<dbReference type="Proteomes" id="UP000256970">
    <property type="component" value="Unassembled WGS sequence"/>
</dbReference>
<evidence type="ECO:0000256" key="1">
    <source>
        <dbReference type="SAM" id="Coils"/>
    </source>
</evidence>
<dbReference type="CDD" id="cd14686">
    <property type="entry name" value="bZIP"/>
    <property type="match status" value="1"/>
</dbReference>
<dbReference type="EMBL" id="FNXT01000565">
    <property type="protein sequence ID" value="SZX65192.1"/>
    <property type="molecule type" value="Genomic_DNA"/>
</dbReference>
<feature type="region of interest" description="Disordered" evidence="2">
    <location>
        <begin position="114"/>
        <end position="189"/>
    </location>
</feature>
<keyword evidence="4" id="KW-1185">Reference proteome</keyword>
<gene>
    <name evidence="3" type="ORF">BQ4739_LOCUS5640</name>
</gene>
<evidence type="ECO:0000313" key="3">
    <source>
        <dbReference type="EMBL" id="SZX65192.1"/>
    </source>
</evidence>
<accession>A0A383VKC7</accession>
<proteinExistence type="predicted"/>
<feature type="region of interest" description="Disordered" evidence="2">
    <location>
        <begin position="285"/>
        <end position="305"/>
    </location>
</feature>
<feature type="compositionally biased region" description="Basic residues" evidence="2">
    <location>
        <begin position="163"/>
        <end position="172"/>
    </location>
</feature>
<dbReference type="AlphaFoldDB" id="A0A383VKC7"/>
<reference evidence="3 4" key="1">
    <citation type="submission" date="2016-10" db="EMBL/GenBank/DDBJ databases">
        <authorList>
            <person name="Cai Z."/>
        </authorList>
    </citation>
    <scope>NUCLEOTIDE SEQUENCE [LARGE SCALE GENOMIC DNA]</scope>
</reference>
<feature type="compositionally biased region" description="Low complexity" evidence="2">
    <location>
        <begin position="114"/>
        <end position="135"/>
    </location>
</feature>
<evidence type="ECO:0000313" key="4">
    <source>
        <dbReference type="Proteomes" id="UP000256970"/>
    </source>
</evidence>
<evidence type="ECO:0008006" key="5">
    <source>
        <dbReference type="Google" id="ProtNLM"/>
    </source>
</evidence>
<feature type="compositionally biased region" description="Low complexity" evidence="2">
    <location>
        <begin position="292"/>
        <end position="305"/>
    </location>
</feature>
<name>A0A383VKC7_TETOB</name>
<dbReference type="STRING" id="3088.A0A383VKC7"/>